<comment type="caution">
    <text evidence="2">The sequence shown here is derived from an EMBL/GenBank/DDBJ whole genome shotgun (WGS) entry which is preliminary data.</text>
</comment>
<dbReference type="RefSeq" id="WP_164969615.1">
    <property type="nucleotide sequence ID" value="NZ_SDHY01000004.1"/>
</dbReference>
<evidence type="ECO:0000313" key="3">
    <source>
        <dbReference type="Proteomes" id="UP000289455"/>
    </source>
</evidence>
<sequence length="493" mass="57737">MAGRFEELKFSPKENDRFTWISKNEKSNEFGTFSTLQFPESHQVNHLMVDRFIPGYDQHYMTDARIGDFYYLAYNGLLLEYRIHHFYTIQHRGKSIRHIYNDEGIRIIATYSGIFVDSVRQKFTQIPILGINYSSGEISQINHQYYLNADPIYRLEDKQWTRLPLNTDISDFKKMIKVGSQTYFQSSTVVGTINLNTYQLHKIITNASQFNDMESLGKLLLLASANGNLYVFDTFQKKLESIPIGSAIYDITIKGEEIILSCHDGLYDYNFRTKKSKLLFKHKHIIQSIILEDHILFTSFEGLFLYNKDKEVYEIIEKVEFNKRALSTWNDKIYAGSTEGLYVIDLPQLMNEVLPSLTPEIQEENKMNVSIIIALGFTSILVLTSILLVRNRNKGISENYKTPKIEITPEKIREDMLKNERLISVESIAEHYQISRVHLNRILKKYNKNTLDLIKEIKKEIVWDLKKKQVPLEKISQRVGYTTKYIKQHFLKK</sequence>
<accession>A0A4Q1BYY3</accession>
<protein>
    <recommendedName>
        <fullName evidence="4">HTH araC/xylS-type domain-containing protein</fullName>
    </recommendedName>
</protein>
<keyword evidence="1" id="KW-0812">Transmembrane</keyword>
<dbReference type="Gene3D" id="1.10.10.60">
    <property type="entry name" value="Homeodomain-like"/>
    <property type="match status" value="1"/>
</dbReference>
<keyword evidence="3" id="KW-1185">Reference proteome</keyword>
<dbReference type="Gene3D" id="2.130.10.10">
    <property type="entry name" value="YVTN repeat-like/Quinoprotein amine dehydrogenase"/>
    <property type="match status" value="1"/>
</dbReference>
<dbReference type="SUPFAM" id="SSF69322">
    <property type="entry name" value="Tricorn protease domain 2"/>
    <property type="match status" value="1"/>
</dbReference>
<proteinExistence type="predicted"/>
<keyword evidence="1" id="KW-0472">Membrane</keyword>
<evidence type="ECO:0000313" key="2">
    <source>
        <dbReference type="EMBL" id="RXK48744.1"/>
    </source>
</evidence>
<evidence type="ECO:0000256" key="1">
    <source>
        <dbReference type="SAM" id="Phobius"/>
    </source>
</evidence>
<dbReference type="Proteomes" id="UP000289455">
    <property type="component" value="Unassembled WGS sequence"/>
</dbReference>
<dbReference type="InterPro" id="IPR015943">
    <property type="entry name" value="WD40/YVTN_repeat-like_dom_sf"/>
</dbReference>
<organism evidence="2 3">
    <name type="scientific">Aquirufa rosea</name>
    <dbReference type="NCBI Taxonomy" id="2509241"/>
    <lineage>
        <taxon>Bacteria</taxon>
        <taxon>Pseudomonadati</taxon>
        <taxon>Bacteroidota</taxon>
        <taxon>Cytophagia</taxon>
        <taxon>Cytophagales</taxon>
        <taxon>Flectobacillaceae</taxon>
        <taxon>Aquirufa</taxon>
    </lineage>
</organism>
<name>A0A4Q1BYY3_9BACT</name>
<keyword evidence="1" id="KW-1133">Transmembrane helix</keyword>
<gene>
    <name evidence="2" type="ORF">ESB04_07230</name>
</gene>
<reference evidence="2 3" key="1">
    <citation type="submission" date="2019-01" db="EMBL/GenBank/DDBJ databases">
        <title>Cytophagaceae bacterium strain CAR-16.</title>
        <authorList>
            <person name="Chen W.-M."/>
        </authorList>
    </citation>
    <scope>NUCLEOTIDE SEQUENCE [LARGE SCALE GENOMIC DNA]</scope>
    <source>
        <strain evidence="2 3">CAR-16</strain>
    </source>
</reference>
<evidence type="ECO:0008006" key="4">
    <source>
        <dbReference type="Google" id="ProtNLM"/>
    </source>
</evidence>
<dbReference type="AlphaFoldDB" id="A0A4Q1BYY3"/>
<feature type="transmembrane region" description="Helical" evidence="1">
    <location>
        <begin position="369"/>
        <end position="389"/>
    </location>
</feature>
<dbReference type="EMBL" id="SDHY01000004">
    <property type="protein sequence ID" value="RXK48744.1"/>
    <property type="molecule type" value="Genomic_DNA"/>
</dbReference>